<dbReference type="Proteomes" id="UP000001882">
    <property type="component" value="Chromosome"/>
</dbReference>
<gene>
    <name evidence="16" type="primary">pgk-1</name>
    <name evidence="13" type="synonym">pgk</name>
    <name evidence="16" type="ordered locus">MCP_0438</name>
</gene>
<dbReference type="FunFam" id="3.40.50.1260:FF:000012">
    <property type="entry name" value="Phosphoglycerate kinase"/>
    <property type="match status" value="1"/>
</dbReference>
<evidence type="ECO:0000256" key="9">
    <source>
        <dbReference type="ARBA" id="ARBA00022741"/>
    </source>
</evidence>
<dbReference type="InParanoid" id="D1YVN8"/>
<keyword evidence="9 13" id="KW-0547">Nucleotide-binding</keyword>
<keyword evidence="17" id="KW-1185">Reference proteome</keyword>
<comment type="catalytic activity">
    <reaction evidence="1 13 15">
        <text>(2R)-3-phosphoglycerate + ATP = (2R)-3-phospho-glyceroyl phosphate + ADP</text>
        <dbReference type="Rhea" id="RHEA:14801"/>
        <dbReference type="ChEBI" id="CHEBI:30616"/>
        <dbReference type="ChEBI" id="CHEBI:57604"/>
        <dbReference type="ChEBI" id="CHEBI:58272"/>
        <dbReference type="ChEBI" id="CHEBI:456216"/>
        <dbReference type="EC" id="2.7.2.3"/>
    </reaction>
</comment>
<keyword evidence="11 13" id="KW-0067">ATP-binding</keyword>
<comment type="similarity">
    <text evidence="4 13 15">Belongs to the phosphoglycerate kinase family.</text>
</comment>
<comment type="pathway">
    <text evidence="3 13">Carbohydrate degradation; glycolysis; pyruvate from D-glyceraldehyde 3-phosphate: step 2/5.</text>
</comment>
<dbReference type="InterPro" id="IPR015824">
    <property type="entry name" value="Phosphoglycerate_kinase_N"/>
</dbReference>
<evidence type="ECO:0000256" key="14">
    <source>
        <dbReference type="PIRSR" id="PIRSR000724-2"/>
    </source>
</evidence>
<evidence type="ECO:0000313" key="17">
    <source>
        <dbReference type="Proteomes" id="UP000001882"/>
    </source>
</evidence>
<dbReference type="eggNOG" id="arCOG00496">
    <property type="taxonomic scope" value="Archaea"/>
</dbReference>
<evidence type="ECO:0000256" key="12">
    <source>
        <dbReference type="ARBA" id="ARBA00023152"/>
    </source>
</evidence>
<evidence type="ECO:0000256" key="5">
    <source>
        <dbReference type="ARBA" id="ARBA00013061"/>
    </source>
</evidence>
<dbReference type="PIRSF" id="PIRSF000724">
    <property type="entry name" value="Pgk"/>
    <property type="match status" value="1"/>
</dbReference>
<dbReference type="GO" id="GO:0004618">
    <property type="term" value="F:phosphoglycerate kinase activity"/>
    <property type="evidence" value="ECO:0007669"/>
    <property type="project" value="UniProtKB-UniRule"/>
</dbReference>
<dbReference type="FunCoup" id="D1YVN8">
    <property type="interactions" value="178"/>
</dbReference>
<dbReference type="UniPathway" id="UPA00109">
    <property type="reaction ID" value="UER00185"/>
</dbReference>
<dbReference type="FunFam" id="3.40.50.1260:FF:000006">
    <property type="entry name" value="Phosphoglycerate kinase"/>
    <property type="match status" value="1"/>
</dbReference>
<dbReference type="InterPro" id="IPR001576">
    <property type="entry name" value="Phosphoglycerate_kinase"/>
</dbReference>
<dbReference type="STRING" id="304371.MCP_0438"/>
<feature type="binding site" evidence="13">
    <location>
        <position position="117"/>
    </location>
    <ligand>
        <name>substrate</name>
    </ligand>
</feature>
<comment type="subunit">
    <text evidence="13">Monomer.</text>
</comment>
<comment type="caution">
    <text evidence="13">Lacks conserved residue(s) required for the propagation of feature annotation.</text>
</comment>
<evidence type="ECO:0000256" key="4">
    <source>
        <dbReference type="ARBA" id="ARBA00008982"/>
    </source>
</evidence>
<keyword evidence="8 13" id="KW-0808">Transferase</keyword>
<evidence type="ECO:0000256" key="6">
    <source>
        <dbReference type="ARBA" id="ARBA00016471"/>
    </source>
</evidence>
<keyword evidence="12 13" id="KW-0324">Glycolysis</keyword>
<organism evidence="16 17">
    <name type="scientific">Methanocella paludicola (strain DSM 17711 / JCM 13418 / NBRC 101707 / SANAE)</name>
    <dbReference type="NCBI Taxonomy" id="304371"/>
    <lineage>
        <taxon>Archaea</taxon>
        <taxon>Methanobacteriati</taxon>
        <taxon>Methanobacteriota</taxon>
        <taxon>Stenosarchaea group</taxon>
        <taxon>Methanomicrobia</taxon>
        <taxon>Methanocellales</taxon>
        <taxon>Methanocellaceae</taxon>
        <taxon>Methanocella</taxon>
    </lineage>
</organism>
<dbReference type="GeneID" id="8680534"/>
<dbReference type="SUPFAM" id="SSF53748">
    <property type="entry name" value="Phosphoglycerate kinase"/>
    <property type="match status" value="1"/>
</dbReference>
<reference evidence="16 17" key="1">
    <citation type="journal article" date="2007" name="Appl. Environ. Microbiol.">
        <title>Isolation of key methanogens for global methane emission from rice paddy fields: a novel isolate affiliated with the clone cluster rice cluster I.</title>
        <authorList>
            <person name="Sakai S."/>
            <person name="Imachi H."/>
            <person name="Sekiguchi Y."/>
            <person name="Ohashi A."/>
            <person name="Harada H."/>
            <person name="Kamagata Y."/>
        </authorList>
    </citation>
    <scope>NUCLEOTIDE SEQUENCE [LARGE SCALE GENOMIC DNA]</scope>
    <source>
        <strain evidence="17">DSM 17711 / JCM 13418 / NBRC 101707 / SANAE</strain>
    </source>
</reference>
<dbReference type="EMBL" id="AP011532">
    <property type="protein sequence ID" value="BAI60510.1"/>
    <property type="molecule type" value="Genomic_DNA"/>
</dbReference>
<dbReference type="PATRIC" id="fig|304371.9.peg.450"/>
<comment type="subcellular location">
    <subcellularLocation>
        <location evidence="2 13">Cytoplasm</location>
    </subcellularLocation>
</comment>
<dbReference type="PANTHER" id="PTHR11406:SF23">
    <property type="entry name" value="PHOSPHOGLYCERATE KINASE 1, CHLOROPLASTIC-RELATED"/>
    <property type="match status" value="1"/>
</dbReference>
<feature type="binding site" evidence="13">
    <location>
        <position position="39"/>
    </location>
    <ligand>
        <name>substrate</name>
    </ligand>
</feature>
<protein>
    <recommendedName>
        <fullName evidence="6 13">Phosphoglycerate kinase</fullName>
        <ecNumber evidence="5 13">2.7.2.3</ecNumber>
    </recommendedName>
</protein>
<dbReference type="GO" id="GO:0005524">
    <property type="term" value="F:ATP binding"/>
    <property type="evidence" value="ECO:0007669"/>
    <property type="project" value="UniProtKB-KW"/>
</dbReference>
<dbReference type="HAMAP" id="MF_00145">
    <property type="entry name" value="Phosphoglyc_kinase"/>
    <property type="match status" value="1"/>
</dbReference>
<evidence type="ECO:0000256" key="10">
    <source>
        <dbReference type="ARBA" id="ARBA00022777"/>
    </source>
</evidence>
<reference evidence="16 17" key="2">
    <citation type="journal article" date="2008" name="Int. J. Syst. Evol. Microbiol.">
        <title>Methanocella paludicola gen. nov., sp. nov., a methane-producing archaeon, the first isolate of the lineage 'Rice Cluster I', and proposal of the new archaeal order Methanocellales ord. nov.</title>
        <authorList>
            <person name="Sakai S."/>
            <person name="Imachi H."/>
            <person name="Hanada S."/>
            <person name="Ohashi A."/>
            <person name="Harada H."/>
            <person name="Kamagata Y."/>
        </authorList>
    </citation>
    <scope>NUCLEOTIDE SEQUENCE [LARGE SCALE GENOMIC DNA]</scope>
    <source>
        <strain evidence="17">DSM 17711 / JCM 13418 / NBRC 101707 / SANAE</strain>
    </source>
</reference>
<proteinExistence type="inferred from homology"/>
<dbReference type="KEGG" id="mpd:MCP_0438"/>
<dbReference type="GO" id="GO:0043531">
    <property type="term" value="F:ADP binding"/>
    <property type="evidence" value="ECO:0007669"/>
    <property type="project" value="TreeGrafter"/>
</dbReference>
<keyword evidence="10 13" id="KW-0418">Kinase</keyword>
<evidence type="ECO:0000256" key="13">
    <source>
        <dbReference type="HAMAP-Rule" id="MF_00145"/>
    </source>
</evidence>
<dbReference type="Pfam" id="PF00162">
    <property type="entry name" value="PGK"/>
    <property type="match status" value="1"/>
</dbReference>
<accession>D1YVN8</accession>
<name>D1YVN8_METPS</name>
<evidence type="ECO:0000313" key="16">
    <source>
        <dbReference type="EMBL" id="BAI60510.1"/>
    </source>
</evidence>
<dbReference type="AlphaFoldDB" id="D1YVN8"/>
<evidence type="ECO:0000256" key="7">
    <source>
        <dbReference type="ARBA" id="ARBA00022490"/>
    </source>
</evidence>
<dbReference type="PRINTS" id="PR00477">
    <property type="entry name" value="PHGLYCKINASE"/>
</dbReference>
<dbReference type="EC" id="2.7.2.3" evidence="5 13"/>
<dbReference type="GO" id="GO:0006094">
    <property type="term" value="P:gluconeogenesis"/>
    <property type="evidence" value="ECO:0007669"/>
    <property type="project" value="TreeGrafter"/>
</dbReference>
<evidence type="ECO:0000256" key="11">
    <source>
        <dbReference type="ARBA" id="ARBA00022840"/>
    </source>
</evidence>
<reference evidence="17" key="3">
    <citation type="journal article" date="2011" name="PLoS ONE">
        <title>Genome sequence of a mesophilic hydrogenotrophic methanogen Methanocella paludicola, the first cultivated representative of the order Methanocellales.</title>
        <authorList>
            <person name="Sakai S."/>
            <person name="Takaki Y."/>
            <person name="Shimamura S."/>
            <person name="Sekine M."/>
            <person name="Tajima T."/>
            <person name="Kosugi H."/>
            <person name="Ichikawa N."/>
            <person name="Tasumi E."/>
            <person name="Hiraki A.T."/>
            <person name="Shimizu A."/>
            <person name="Kato Y."/>
            <person name="Nishiko R."/>
            <person name="Mori K."/>
            <person name="Fujita N."/>
            <person name="Imachi H."/>
            <person name="Takai K."/>
        </authorList>
    </citation>
    <scope>NUCLEOTIDE SEQUENCE [LARGE SCALE GENOMIC DNA]</scope>
    <source>
        <strain evidence="17">DSM 17711 / JCM 13418 / NBRC 101707 / SANAE</strain>
    </source>
</reference>
<dbReference type="InterPro" id="IPR036043">
    <property type="entry name" value="Phosphoglycerate_kinase_sf"/>
</dbReference>
<sequence length="412" mass="44553">MDRDYCTMDDFDLDGKTVILRAEFNSPIGPDGKILDDKRIRESVPTIKGLEGSKVVLIAHQSRPGKKDFTTMEQHAKRLQRYVKQSVHYVDDIFGSHARAAIVEAEPGDIVMLENVRFYSEEVLELKPEAAAKTVMVKKLAPLAQVFLNDAFGASHRSQDSLVGFTPILPSGSGKLMQKEIDSLTEALRGGGEVVYVLGGAKVDDSISVTKNVLEKGIASRVLVTGVVANVFLAASGMNIGNPNYEFLEKNELTGEIPNAKEVLQKFDGKILMPSDVAINKDGKRVEINVRQLPADYPIMDIGHETIANFSDIIRHSDKVILNGPAGVFENPEFGTGTRDILMAATKAKFSVVGGGHSSAAVEEMGIEDKITHVSTGGGAAIDFLSGKPMPAIDALKAAKKRMMEHVGAKTH</sequence>
<dbReference type="RefSeq" id="WP_012899190.1">
    <property type="nucleotide sequence ID" value="NC_013665.1"/>
</dbReference>
<dbReference type="OrthoDB" id="6575at2157"/>
<dbReference type="PANTHER" id="PTHR11406">
    <property type="entry name" value="PHOSPHOGLYCERATE KINASE"/>
    <property type="match status" value="1"/>
</dbReference>
<dbReference type="GO" id="GO:0006096">
    <property type="term" value="P:glycolytic process"/>
    <property type="evidence" value="ECO:0007669"/>
    <property type="project" value="UniProtKB-UniRule"/>
</dbReference>
<dbReference type="Gene3D" id="3.40.50.1260">
    <property type="entry name" value="Phosphoglycerate kinase, N-terminal domain"/>
    <property type="match status" value="2"/>
</dbReference>
<evidence type="ECO:0000256" key="2">
    <source>
        <dbReference type="ARBA" id="ARBA00004496"/>
    </source>
</evidence>
<keyword evidence="7 13" id="KW-0963">Cytoplasm</keyword>
<dbReference type="GO" id="GO:0005829">
    <property type="term" value="C:cytosol"/>
    <property type="evidence" value="ECO:0007669"/>
    <property type="project" value="TreeGrafter"/>
</dbReference>
<evidence type="ECO:0000256" key="8">
    <source>
        <dbReference type="ARBA" id="ARBA00022679"/>
    </source>
</evidence>
<feature type="binding site" evidence="13 14">
    <location>
        <position position="330"/>
    </location>
    <ligand>
        <name>ATP</name>
        <dbReference type="ChEBI" id="CHEBI:30616"/>
    </ligand>
</feature>
<feature type="binding site" evidence="13">
    <location>
        <position position="157"/>
    </location>
    <ligand>
        <name>substrate</name>
    </ligand>
</feature>
<feature type="binding site" evidence="13">
    <location>
        <begin position="60"/>
        <end position="63"/>
    </location>
    <ligand>
        <name>substrate</name>
    </ligand>
</feature>
<evidence type="ECO:0000256" key="3">
    <source>
        <dbReference type="ARBA" id="ARBA00004838"/>
    </source>
</evidence>
<feature type="binding site" evidence="13">
    <location>
        <begin position="355"/>
        <end position="358"/>
    </location>
    <ligand>
        <name>ATP</name>
        <dbReference type="ChEBI" id="CHEBI:30616"/>
    </ligand>
</feature>
<evidence type="ECO:0000256" key="1">
    <source>
        <dbReference type="ARBA" id="ARBA00000642"/>
    </source>
</evidence>
<evidence type="ECO:0000256" key="15">
    <source>
        <dbReference type="RuleBase" id="RU000532"/>
    </source>
</evidence>